<organism evidence="5 6">
    <name type="scientific">Nocardioides bruguierae</name>
    <dbReference type="NCBI Taxonomy" id="2945102"/>
    <lineage>
        <taxon>Bacteria</taxon>
        <taxon>Bacillati</taxon>
        <taxon>Actinomycetota</taxon>
        <taxon>Actinomycetes</taxon>
        <taxon>Propionibacteriales</taxon>
        <taxon>Nocardioidaceae</taxon>
        <taxon>Nocardioides</taxon>
    </lineage>
</organism>
<protein>
    <submittedName>
        <fullName evidence="5">LCP family protein</fullName>
    </submittedName>
</protein>
<gene>
    <name evidence="5" type="ORF">M8330_05200</name>
</gene>
<dbReference type="Proteomes" id="UP001139485">
    <property type="component" value="Unassembled WGS sequence"/>
</dbReference>
<name>A0A9X2D5G0_9ACTN</name>
<comment type="caution">
    <text evidence="5">The sequence shown here is derived from an EMBL/GenBank/DDBJ whole genome shotgun (WGS) entry which is preliminary data.</text>
</comment>
<dbReference type="InterPro" id="IPR004474">
    <property type="entry name" value="LytR_CpsA_psr"/>
</dbReference>
<evidence type="ECO:0000259" key="4">
    <source>
        <dbReference type="Pfam" id="PF03816"/>
    </source>
</evidence>
<feature type="transmembrane region" description="Helical" evidence="3">
    <location>
        <begin position="47"/>
        <end position="70"/>
    </location>
</feature>
<feature type="compositionally biased region" description="Low complexity" evidence="2">
    <location>
        <begin position="398"/>
        <end position="421"/>
    </location>
</feature>
<dbReference type="PANTHER" id="PTHR33392:SF6">
    <property type="entry name" value="POLYISOPRENYL-TEICHOIC ACID--PEPTIDOGLYCAN TEICHOIC ACID TRANSFERASE TAGU"/>
    <property type="match status" value="1"/>
</dbReference>
<dbReference type="EMBL" id="JAMOIL010000005">
    <property type="protein sequence ID" value="MCM0619691.1"/>
    <property type="molecule type" value="Genomic_DNA"/>
</dbReference>
<accession>A0A9X2D5G0</accession>
<feature type="region of interest" description="Disordered" evidence="2">
    <location>
        <begin position="81"/>
        <end position="106"/>
    </location>
</feature>
<keyword evidence="6" id="KW-1185">Reference proteome</keyword>
<dbReference type="NCBIfam" id="TIGR00350">
    <property type="entry name" value="lytR_cpsA_psr"/>
    <property type="match status" value="1"/>
</dbReference>
<dbReference type="RefSeq" id="WP_250826460.1">
    <property type="nucleotide sequence ID" value="NZ_JAMOIL010000005.1"/>
</dbReference>
<dbReference type="InterPro" id="IPR050922">
    <property type="entry name" value="LytR/CpsA/Psr_CW_biosynth"/>
</dbReference>
<evidence type="ECO:0000256" key="2">
    <source>
        <dbReference type="SAM" id="MobiDB-lite"/>
    </source>
</evidence>
<sequence>MPDQDTPSDAAADSPDGGAGTPTRRSGRRPHRHSSRGRRRRWWRHPVLVALVATQMVLAVATATGVTVAYRHLNDNLQVTDVEAQLSDRPTKSEPTETASEEAEEPTEALNILVMGSDTRSCDGCAIDGEAGGGGSDTTILLHVSADRSSTYGVSLPRDALVTRPDCTASDGSTIPGGELQMFNTAFALGGAACTIQTVEQLTGIYIDHYVVVDFAGFEDMVDAVGGVEVCIPKDVDDSAHNIYFSAGTQVLTGKDALNYVRERYVLSANSDIGRMKRQQAFIASMINQVVSAGTLTNPTKVYKFLDAATSSLTLDSGLGSIAKLATLALQFSDTGLDKIRFVTVPFEEYAPDPNRLVWSSSAKKLWKRIRNDQALPGSLRQGSISADDPVGTTKSPSSSASQSTEEQEAATTAAQNGLCA</sequence>
<comment type="similarity">
    <text evidence="1">Belongs to the LytR/CpsA/Psr (LCP) family.</text>
</comment>
<dbReference type="AlphaFoldDB" id="A0A9X2D5G0"/>
<keyword evidence="3" id="KW-1133">Transmembrane helix</keyword>
<feature type="region of interest" description="Disordered" evidence="2">
    <location>
        <begin position="1"/>
        <end position="39"/>
    </location>
</feature>
<reference evidence="5" key="1">
    <citation type="submission" date="2022-05" db="EMBL/GenBank/DDBJ databases">
        <authorList>
            <person name="Tuo L."/>
        </authorList>
    </citation>
    <scope>NUCLEOTIDE SEQUENCE</scope>
    <source>
        <strain evidence="5">BSK12Z-4</strain>
    </source>
</reference>
<feature type="domain" description="Cell envelope-related transcriptional attenuator" evidence="4">
    <location>
        <begin position="136"/>
        <end position="290"/>
    </location>
</feature>
<dbReference type="Gene3D" id="3.40.630.190">
    <property type="entry name" value="LCP protein"/>
    <property type="match status" value="1"/>
</dbReference>
<evidence type="ECO:0000313" key="6">
    <source>
        <dbReference type="Proteomes" id="UP001139485"/>
    </source>
</evidence>
<feature type="compositionally biased region" description="Basic residues" evidence="2">
    <location>
        <begin position="25"/>
        <end position="39"/>
    </location>
</feature>
<proteinExistence type="inferred from homology"/>
<evidence type="ECO:0000256" key="1">
    <source>
        <dbReference type="ARBA" id="ARBA00006068"/>
    </source>
</evidence>
<feature type="region of interest" description="Disordered" evidence="2">
    <location>
        <begin position="378"/>
        <end position="421"/>
    </location>
</feature>
<evidence type="ECO:0000313" key="5">
    <source>
        <dbReference type="EMBL" id="MCM0619691.1"/>
    </source>
</evidence>
<dbReference type="PANTHER" id="PTHR33392">
    <property type="entry name" value="POLYISOPRENYL-TEICHOIC ACID--PEPTIDOGLYCAN TEICHOIC ACID TRANSFERASE TAGU"/>
    <property type="match status" value="1"/>
</dbReference>
<evidence type="ECO:0000256" key="3">
    <source>
        <dbReference type="SAM" id="Phobius"/>
    </source>
</evidence>
<feature type="compositionally biased region" description="Low complexity" evidence="2">
    <location>
        <begin position="1"/>
        <end position="24"/>
    </location>
</feature>
<keyword evidence="3" id="KW-0472">Membrane</keyword>
<dbReference type="Pfam" id="PF03816">
    <property type="entry name" value="LytR_cpsA_psr"/>
    <property type="match status" value="1"/>
</dbReference>
<keyword evidence="3" id="KW-0812">Transmembrane</keyword>